<proteinExistence type="predicted"/>
<evidence type="ECO:0000313" key="2">
    <source>
        <dbReference type="Proteomes" id="UP001595939"/>
    </source>
</evidence>
<dbReference type="RefSeq" id="WP_380129978.1">
    <property type="nucleotide sequence ID" value="NZ_JBHSEG010000008.1"/>
</dbReference>
<sequence>MHPLTTELAPAFLARHVHFYDGLLRRADLVYDGASRRPSPDLDVLVEVKDNESASGWCRLTLHFEGVVSFRVVEGGSTNVVMSPSGVILHFEESSVLADFSPVTDVEYDRADFERSTFAVEARALSVVYGPPLL</sequence>
<comment type="caution">
    <text evidence="1">The sequence shown here is derived from an EMBL/GenBank/DDBJ whole genome shotgun (WGS) entry which is preliminary data.</text>
</comment>
<protein>
    <recommendedName>
        <fullName evidence="3">Polymerase nucleotidyl transferase domain-containing protein</fullName>
    </recommendedName>
</protein>
<evidence type="ECO:0008006" key="3">
    <source>
        <dbReference type="Google" id="ProtNLM"/>
    </source>
</evidence>
<reference evidence="2" key="1">
    <citation type="journal article" date="2019" name="Int. J. Syst. Evol. Microbiol.">
        <title>The Global Catalogue of Microorganisms (GCM) 10K type strain sequencing project: providing services to taxonomists for standard genome sequencing and annotation.</title>
        <authorList>
            <consortium name="The Broad Institute Genomics Platform"/>
            <consortium name="The Broad Institute Genome Sequencing Center for Infectious Disease"/>
            <person name="Wu L."/>
            <person name="Ma J."/>
        </authorList>
    </citation>
    <scope>NUCLEOTIDE SEQUENCE [LARGE SCALE GENOMIC DNA]</scope>
    <source>
        <strain evidence="2">CCUG 39970</strain>
    </source>
</reference>
<accession>A0ABV8YCH5</accession>
<evidence type="ECO:0000313" key="1">
    <source>
        <dbReference type="EMBL" id="MFC4455265.1"/>
    </source>
</evidence>
<keyword evidence="2" id="KW-1185">Reference proteome</keyword>
<organism evidence="1 2">
    <name type="scientific">Deinococcus sonorensis</name>
    <dbReference type="NCBI Taxonomy" id="309891"/>
    <lineage>
        <taxon>Bacteria</taxon>
        <taxon>Thermotogati</taxon>
        <taxon>Deinococcota</taxon>
        <taxon>Deinococci</taxon>
        <taxon>Deinococcales</taxon>
        <taxon>Deinococcaceae</taxon>
        <taxon>Deinococcus</taxon>
    </lineage>
</organism>
<gene>
    <name evidence="1" type="ORF">ACFO0P_15920</name>
</gene>
<dbReference type="EMBL" id="JBHSEG010000008">
    <property type="protein sequence ID" value="MFC4455265.1"/>
    <property type="molecule type" value="Genomic_DNA"/>
</dbReference>
<dbReference type="Proteomes" id="UP001595939">
    <property type="component" value="Unassembled WGS sequence"/>
</dbReference>
<name>A0ABV8YCH5_9DEIO</name>